<dbReference type="Proteomes" id="UP000232883">
    <property type="component" value="Chromosome"/>
</dbReference>
<sequence length="192" mass="21680">MKKVFYLSLTLFLASLLVNCKDTTAAFSPGAGDARITGTWRLVERLYPINVDYYVQDSFYVAEHYKKDSLFQNGLFVGIKDSVLVPGQYQKTSIKVTKSVDTTRQYAANPAQTLTFGTDGQLTSEGAEMTYYLPTKYYRVDTTYPDSLFLNLYISTNRTTVAFAQGVKIEAQTLTILPRCERACYSKFVRVP</sequence>
<accession>A0A2K8YZE7</accession>
<feature type="signal peptide" evidence="1">
    <location>
        <begin position="1"/>
        <end position="20"/>
    </location>
</feature>
<dbReference type="KEGG" id="spir:CWM47_14870"/>
<evidence type="ECO:0000256" key="1">
    <source>
        <dbReference type="SAM" id="SignalP"/>
    </source>
</evidence>
<name>A0A2K8YZE7_9BACT</name>
<evidence type="ECO:0008006" key="4">
    <source>
        <dbReference type="Google" id="ProtNLM"/>
    </source>
</evidence>
<keyword evidence="3" id="KW-1185">Reference proteome</keyword>
<dbReference type="OrthoDB" id="946491at2"/>
<evidence type="ECO:0000313" key="2">
    <source>
        <dbReference type="EMBL" id="AUD03002.1"/>
    </source>
</evidence>
<feature type="chain" id="PRO_5014862399" description="Lipocalin-like domain-containing protein" evidence="1">
    <location>
        <begin position="21"/>
        <end position="192"/>
    </location>
</feature>
<keyword evidence="1" id="KW-0732">Signal</keyword>
<dbReference type="AlphaFoldDB" id="A0A2K8YZE7"/>
<organism evidence="2 3">
    <name type="scientific">Spirosoma pollinicola</name>
    <dbReference type="NCBI Taxonomy" id="2057025"/>
    <lineage>
        <taxon>Bacteria</taxon>
        <taxon>Pseudomonadati</taxon>
        <taxon>Bacteroidota</taxon>
        <taxon>Cytophagia</taxon>
        <taxon>Cytophagales</taxon>
        <taxon>Cytophagaceae</taxon>
        <taxon>Spirosoma</taxon>
    </lineage>
</organism>
<dbReference type="EMBL" id="CP025096">
    <property type="protein sequence ID" value="AUD03002.1"/>
    <property type="molecule type" value="Genomic_DNA"/>
</dbReference>
<proteinExistence type="predicted"/>
<protein>
    <recommendedName>
        <fullName evidence="4">Lipocalin-like domain-containing protein</fullName>
    </recommendedName>
</protein>
<evidence type="ECO:0000313" key="3">
    <source>
        <dbReference type="Proteomes" id="UP000232883"/>
    </source>
</evidence>
<gene>
    <name evidence="2" type="ORF">CWM47_14870</name>
</gene>
<dbReference type="RefSeq" id="WP_100988814.1">
    <property type="nucleotide sequence ID" value="NZ_CP025096.1"/>
</dbReference>
<reference evidence="2 3" key="1">
    <citation type="submission" date="2017-11" db="EMBL/GenBank/DDBJ databases">
        <title>Taxonomic description and genome sequences of Spirosoma HA7 sp. nov., isolated from pollen microhabitat of Corylus avellana.</title>
        <authorList>
            <person name="Ambika Manirajan B."/>
            <person name="Suarez C."/>
            <person name="Ratering S."/>
            <person name="Geissler-Plaum R."/>
            <person name="Cardinale M."/>
            <person name="Sylvia S."/>
        </authorList>
    </citation>
    <scope>NUCLEOTIDE SEQUENCE [LARGE SCALE GENOMIC DNA]</scope>
    <source>
        <strain evidence="2 3">HA7</strain>
    </source>
</reference>